<dbReference type="Pfam" id="PF13845">
    <property type="entry name" value="Septum_form"/>
    <property type="match status" value="1"/>
</dbReference>
<comment type="caution">
    <text evidence="3">The sequence shown here is derived from an EMBL/GenBank/DDBJ whole genome shotgun (WGS) entry which is preliminary data.</text>
</comment>
<evidence type="ECO:0000256" key="1">
    <source>
        <dbReference type="SAM" id="MobiDB-lite"/>
    </source>
</evidence>
<protein>
    <recommendedName>
        <fullName evidence="2">Septum formation-related domain-containing protein</fullName>
    </recommendedName>
</protein>
<feature type="domain" description="Septum formation-related" evidence="2">
    <location>
        <begin position="86"/>
        <end position="183"/>
    </location>
</feature>
<evidence type="ECO:0000313" key="4">
    <source>
        <dbReference type="Proteomes" id="UP000190037"/>
    </source>
</evidence>
<organism evidence="3 4">
    <name type="scientific">Embleya scabrispora</name>
    <dbReference type="NCBI Taxonomy" id="159449"/>
    <lineage>
        <taxon>Bacteria</taxon>
        <taxon>Bacillati</taxon>
        <taxon>Actinomycetota</taxon>
        <taxon>Actinomycetes</taxon>
        <taxon>Kitasatosporales</taxon>
        <taxon>Streptomycetaceae</taxon>
        <taxon>Embleya</taxon>
    </lineage>
</organism>
<gene>
    <name evidence="3" type="ORF">B4N89_33190</name>
</gene>
<reference evidence="3 4" key="1">
    <citation type="submission" date="2017-03" db="EMBL/GenBank/DDBJ databases">
        <title>Draft genome sequence of Streptomyces scabrisporus NF3, endophyte isolated from Amphipterygium adstringens.</title>
        <authorList>
            <person name="Vazquez M."/>
            <person name="Ceapa C.D."/>
            <person name="Rodriguez Luna D."/>
            <person name="Sanchez Esquivel S."/>
        </authorList>
    </citation>
    <scope>NUCLEOTIDE SEQUENCE [LARGE SCALE GENOMIC DNA]</scope>
    <source>
        <strain evidence="3 4">NF3</strain>
    </source>
</reference>
<keyword evidence="4" id="KW-1185">Reference proteome</keyword>
<dbReference type="Proteomes" id="UP000190037">
    <property type="component" value="Unassembled WGS sequence"/>
</dbReference>
<dbReference type="AlphaFoldDB" id="A0A1T3NQF9"/>
<evidence type="ECO:0000313" key="3">
    <source>
        <dbReference type="EMBL" id="OPC78970.1"/>
    </source>
</evidence>
<feature type="compositionally biased region" description="Low complexity" evidence="1">
    <location>
        <begin position="41"/>
        <end position="64"/>
    </location>
</feature>
<sequence>MSFMPTTHRLRTIAPAVAGVVAATALLSGCLGSDKSDKSSKAPTSSATASTSASATEKATTSPTGKPTGKATGLPKPTGSASGTADVIDAFTYRTGQCINQNGTKTDDVPCSKSHNGQVGRAFELPSTVTPETPGYEDKVSELCEQYVGPIVDRQPASPKITFSFTYPLDMQSWRHGNHQAACIIEREDKLPLTTIIK</sequence>
<accession>A0A1T3NQF9</accession>
<feature type="region of interest" description="Disordered" evidence="1">
    <location>
        <begin position="33"/>
        <end position="82"/>
    </location>
</feature>
<evidence type="ECO:0000259" key="2">
    <source>
        <dbReference type="Pfam" id="PF13845"/>
    </source>
</evidence>
<dbReference type="InterPro" id="IPR026004">
    <property type="entry name" value="Septum_form"/>
</dbReference>
<proteinExistence type="predicted"/>
<name>A0A1T3NQF9_9ACTN</name>
<dbReference type="EMBL" id="MWQN01000002">
    <property type="protein sequence ID" value="OPC78970.1"/>
    <property type="molecule type" value="Genomic_DNA"/>
</dbReference>